<dbReference type="PANTHER" id="PTHR35481:SF1">
    <property type="entry name" value="DNA-DIRECTED RNA POLYMERASE SUBUNIT ALPHA"/>
    <property type="match status" value="1"/>
</dbReference>
<dbReference type="Proteomes" id="UP001179952">
    <property type="component" value="Unassembled WGS sequence"/>
</dbReference>
<feature type="domain" description="DUF7903" evidence="2">
    <location>
        <begin position="40"/>
        <end position="392"/>
    </location>
</feature>
<reference evidence="3" key="2">
    <citation type="submission" date="2023-06" db="EMBL/GenBank/DDBJ databases">
        <authorList>
            <person name="Ma L."/>
            <person name="Liu K.-W."/>
            <person name="Li Z."/>
            <person name="Hsiao Y.-Y."/>
            <person name="Qi Y."/>
            <person name="Fu T."/>
            <person name="Tang G."/>
            <person name="Zhang D."/>
            <person name="Sun W.-H."/>
            <person name="Liu D.-K."/>
            <person name="Li Y."/>
            <person name="Chen G.-Z."/>
            <person name="Liu X.-D."/>
            <person name="Liao X.-Y."/>
            <person name="Jiang Y.-T."/>
            <person name="Yu X."/>
            <person name="Hao Y."/>
            <person name="Huang J."/>
            <person name="Zhao X.-W."/>
            <person name="Ke S."/>
            <person name="Chen Y.-Y."/>
            <person name="Wu W.-L."/>
            <person name="Hsu J.-L."/>
            <person name="Lin Y.-F."/>
            <person name="Huang M.-D."/>
            <person name="Li C.-Y."/>
            <person name="Huang L."/>
            <person name="Wang Z.-W."/>
            <person name="Zhao X."/>
            <person name="Zhong W.-Y."/>
            <person name="Peng D.-H."/>
            <person name="Ahmad S."/>
            <person name="Lan S."/>
            <person name="Zhang J.-S."/>
            <person name="Tsai W.-C."/>
            <person name="Van De Peer Y."/>
            <person name="Liu Z.-J."/>
        </authorList>
    </citation>
    <scope>NUCLEOTIDE SEQUENCE</scope>
    <source>
        <strain evidence="3">SCP</strain>
        <tissue evidence="3">Leaves</tissue>
    </source>
</reference>
<organism evidence="3 4">
    <name type="scientific">Acorus gramineus</name>
    <name type="common">Dwarf sweet flag</name>
    <dbReference type="NCBI Taxonomy" id="55184"/>
    <lineage>
        <taxon>Eukaryota</taxon>
        <taxon>Viridiplantae</taxon>
        <taxon>Streptophyta</taxon>
        <taxon>Embryophyta</taxon>
        <taxon>Tracheophyta</taxon>
        <taxon>Spermatophyta</taxon>
        <taxon>Magnoliopsida</taxon>
        <taxon>Liliopsida</taxon>
        <taxon>Acoraceae</taxon>
        <taxon>Acorus</taxon>
    </lineage>
</organism>
<dbReference type="Pfam" id="PF25475">
    <property type="entry name" value="DUF7903"/>
    <property type="match status" value="1"/>
</dbReference>
<gene>
    <name evidence="3" type="ORF">QJS04_geneDACA024759</name>
</gene>
<dbReference type="InterPro" id="IPR057225">
    <property type="entry name" value="DUF7903"/>
</dbReference>
<name>A0AAV8ZWH2_ACOGR</name>
<evidence type="ECO:0000313" key="4">
    <source>
        <dbReference type="Proteomes" id="UP001179952"/>
    </source>
</evidence>
<reference evidence="3" key="1">
    <citation type="journal article" date="2023" name="Nat. Commun.">
        <title>Diploid and tetraploid genomes of Acorus and the evolution of monocots.</title>
        <authorList>
            <person name="Ma L."/>
            <person name="Liu K.W."/>
            <person name="Li Z."/>
            <person name="Hsiao Y.Y."/>
            <person name="Qi Y."/>
            <person name="Fu T."/>
            <person name="Tang G.D."/>
            <person name="Zhang D."/>
            <person name="Sun W.H."/>
            <person name="Liu D.K."/>
            <person name="Li Y."/>
            <person name="Chen G.Z."/>
            <person name="Liu X.D."/>
            <person name="Liao X.Y."/>
            <person name="Jiang Y.T."/>
            <person name="Yu X."/>
            <person name="Hao Y."/>
            <person name="Huang J."/>
            <person name="Zhao X.W."/>
            <person name="Ke S."/>
            <person name="Chen Y.Y."/>
            <person name="Wu W.L."/>
            <person name="Hsu J.L."/>
            <person name="Lin Y.F."/>
            <person name="Huang M.D."/>
            <person name="Li C.Y."/>
            <person name="Huang L."/>
            <person name="Wang Z.W."/>
            <person name="Zhao X."/>
            <person name="Zhong W.Y."/>
            <person name="Peng D.H."/>
            <person name="Ahmad S."/>
            <person name="Lan S."/>
            <person name="Zhang J.S."/>
            <person name="Tsai W.C."/>
            <person name="Van de Peer Y."/>
            <person name="Liu Z.J."/>
        </authorList>
    </citation>
    <scope>NUCLEOTIDE SEQUENCE</scope>
    <source>
        <strain evidence="3">SCP</strain>
    </source>
</reference>
<evidence type="ECO:0000259" key="2">
    <source>
        <dbReference type="Pfam" id="PF25475"/>
    </source>
</evidence>
<feature type="region of interest" description="Disordered" evidence="1">
    <location>
        <begin position="1"/>
        <end position="41"/>
    </location>
</feature>
<feature type="compositionally biased region" description="Polar residues" evidence="1">
    <location>
        <begin position="11"/>
        <end position="33"/>
    </location>
</feature>
<feature type="compositionally biased region" description="Basic residues" evidence="1">
    <location>
        <begin position="1"/>
        <end position="10"/>
    </location>
</feature>
<dbReference type="AlphaFoldDB" id="A0AAV8ZWH2"/>
<evidence type="ECO:0000313" key="3">
    <source>
        <dbReference type="EMBL" id="KAK1256803.1"/>
    </source>
</evidence>
<dbReference type="PANTHER" id="PTHR35481">
    <property type="entry name" value="DNA-DIRECTED RNA POLYMERASE SUBUNIT ALPHA"/>
    <property type="match status" value="1"/>
</dbReference>
<evidence type="ECO:0000256" key="1">
    <source>
        <dbReference type="SAM" id="MobiDB-lite"/>
    </source>
</evidence>
<sequence>MAYTPPHKRVQNTVRPTPTPSTLNPRLKGSSSLGKRPDSHGSTKIIFARNLITKWWPVGSTEEDPIPETVRLEPISRCEFIEWKSGEKPLVLVAETSGMDVMQRSMGSPPWLHIAEKMVQDLHAAFLNVKSEVGVRHSEEIRPSFVARFGKVFFHGVSLENIRRAAIPERDSSISVKRSFYTNVSSEYLEAIQNSVVPKINVDFNSERERYHVRVFDKFQDAATISCKCNLTKDGRELEIQKFELNDIRHLVVDISCLLNGTDLRLMLVTKRILTALTDEEKQSLNQLIKSAIIDPSVKGGLRWPLGKESIGERFSVVGVWHTKFKAYKSPTMRLKIRHANRFNFLTNSGEAANEVNLKLKGIIGQLKDEVVEMNAIKEMLQETLKLIWDHFLSPDCLS</sequence>
<dbReference type="EMBL" id="JAUJYN010000080">
    <property type="protein sequence ID" value="KAK1256803.1"/>
    <property type="molecule type" value="Genomic_DNA"/>
</dbReference>
<keyword evidence="4" id="KW-1185">Reference proteome</keyword>
<proteinExistence type="predicted"/>
<accession>A0AAV8ZWH2</accession>
<protein>
    <recommendedName>
        <fullName evidence="2">DUF7903 domain-containing protein</fullName>
    </recommendedName>
</protein>
<comment type="caution">
    <text evidence="3">The sequence shown here is derived from an EMBL/GenBank/DDBJ whole genome shotgun (WGS) entry which is preliminary data.</text>
</comment>